<feature type="binding site" evidence="9">
    <location>
        <position position="16"/>
    </location>
    <ligand>
        <name>Mg(2+)</name>
        <dbReference type="ChEBI" id="CHEBI:18420"/>
        <note>catalytic</note>
    </ligand>
</feature>
<dbReference type="AlphaFoldDB" id="A0A3M0CLY4"/>
<dbReference type="GO" id="GO:0051607">
    <property type="term" value="P:defense response to virus"/>
    <property type="evidence" value="ECO:0007669"/>
    <property type="project" value="UniProtKB-UniRule"/>
</dbReference>
<reference evidence="10 11" key="1">
    <citation type="submission" date="2018-10" db="EMBL/GenBank/DDBJ databases">
        <title>Genomic Encyclopedia of Archaeal and Bacterial Type Strains, Phase II (KMG-II): from individual species to whole genera.</title>
        <authorList>
            <person name="Goeker M."/>
        </authorList>
    </citation>
    <scope>NUCLEOTIDE SEQUENCE [LARGE SCALE GENOMIC DNA]</scope>
    <source>
        <strain evidence="10 11">DSM 25217</strain>
    </source>
</reference>
<evidence type="ECO:0000313" key="11">
    <source>
        <dbReference type="Proteomes" id="UP000271227"/>
    </source>
</evidence>
<dbReference type="InterPro" id="IPR021127">
    <property type="entry name" value="CRISPR_associated_Cas2"/>
</dbReference>
<evidence type="ECO:0000256" key="6">
    <source>
        <dbReference type="ARBA" id="ARBA00022801"/>
    </source>
</evidence>
<evidence type="ECO:0000256" key="2">
    <source>
        <dbReference type="ARBA" id="ARBA00009959"/>
    </source>
</evidence>
<name>A0A3M0CLY4_9PROT</name>
<dbReference type="NCBIfam" id="TIGR01573">
    <property type="entry name" value="cas2"/>
    <property type="match status" value="1"/>
</dbReference>
<keyword evidence="8 9" id="KW-0051">Antiviral defense</keyword>
<protein>
    <recommendedName>
        <fullName evidence="9">CRISPR-associated endoribonuclease Cas2</fullName>
        <ecNumber evidence="9">3.1.-.-</ecNumber>
    </recommendedName>
</protein>
<organism evidence="10 11">
    <name type="scientific">Eilatimonas milleporae</name>
    <dbReference type="NCBI Taxonomy" id="911205"/>
    <lineage>
        <taxon>Bacteria</taxon>
        <taxon>Pseudomonadati</taxon>
        <taxon>Pseudomonadota</taxon>
        <taxon>Alphaproteobacteria</taxon>
        <taxon>Kordiimonadales</taxon>
        <taxon>Kordiimonadaceae</taxon>
        <taxon>Eilatimonas</taxon>
    </lineage>
</organism>
<evidence type="ECO:0000256" key="9">
    <source>
        <dbReference type="HAMAP-Rule" id="MF_01471"/>
    </source>
</evidence>
<evidence type="ECO:0000256" key="5">
    <source>
        <dbReference type="ARBA" id="ARBA00022759"/>
    </source>
</evidence>
<dbReference type="GO" id="GO:0043571">
    <property type="term" value="P:maintenance of CRISPR repeat elements"/>
    <property type="evidence" value="ECO:0007669"/>
    <property type="project" value="UniProtKB-UniRule"/>
</dbReference>
<keyword evidence="6 9" id="KW-0378">Hydrolase</keyword>
<evidence type="ECO:0000313" key="10">
    <source>
        <dbReference type="EMBL" id="RMB07946.1"/>
    </source>
</evidence>
<keyword evidence="7 9" id="KW-0460">Magnesium</keyword>
<dbReference type="HAMAP" id="MF_01471">
    <property type="entry name" value="Cas2"/>
    <property type="match status" value="1"/>
</dbReference>
<dbReference type="InterPro" id="IPR019199">
    <property type="entry name" value="Virulence_VapD/CRISPR_Cas2"/>
</dbReference>
<comment type="cofactor">
    <cofactor evidence="1 9">
        <name>Mg(2+)</name>
        <dbReference type="ChEBI" id="CHEBI:18420"/>
    </cofactor>
</comment>
<dbReference type="GO" id="GO:0046872">
    <property type="term" value="F:metal ion binding"/>
    <property type="evidence" value="ECO:0007669"/>
    <property type="project" value="UniProtKB-UniRule"/>
</dbReference>
<dbReference type="InParanoid" id="A0A3M0CLY4"/>
<accession>A0A3M0CLY4</accession>
<evidence type="ECO:0000256" key="4">
    <source>
        <dbReference type="ARBA" id="ARBA00022723"/>
    </source>
</evidence>
<evidence type="ECO:0000256" key="8">
    <source>
        <dbReference type="ARBA" id="ARBA00023118"/>
    </source>
</evidence>
<comment type="similarity">
    <text evidence="2 9">Belongs to the CRISPR-associated endoribonuclease Cas2 protein family.</text>
</comment>
<evidence type="ECO:0000256" key="3">
    <source>
        <dbReference type="ARBA" id="ARBA00022722"/>
    </source>
</evidence>
<dbReference type="GO" id="GO:0016787">
    <property type="term" value="F:hydrolase activity"/>
    <property type="evidence" value="ECO:0007669"/>
    <property type="project" value="UniProtKB-KW"/>
</dbReference>
<comment type="subunit">
    <text evidence="9">Homodimer, forms a heterotetramer with a Cas1 homodimer.</text>
</comment>
<dbReference type="SUPFAM" id="SSF143430">
    <property type="entry name" value="TTP0101/SSO1404-like"/>
    <property type="match status" value="1"/>
</dbReference>
<sequence length="109" mass="12644">MHLSGYRIMWMLVMFDLPVTEKPERKAAARFRHFLLDEGFEMSQFSVYVRYCKGKEQVDAIAGRIERALPEAGKVKILSFTDKQYESIKSFYGKAPDSSEKPPDQLTLF</sequence>
<dbReference type="GO" id="GO:0004521">
    <property type="term" value="F:RNA endonuclease activity"/>
    <property type="evidence" value="ECO:0007669"/>
    <property type="project" value="InterPro"/>
</dbReference>
<comment type="caution">
    <text evidence="10">The sequence shown here is derived from an EMBL/GenBank/DDBJ whole genome shotgun (WGS) entry which is preliminary data.</text>
</comment>
<keyword evidence="4 9" id="KW-0479">Metal-binding</keyword>
<dbReference type="EMBL" id="REFR01000011">
    <property type="protein sequence ID" value="RMB07946.1"/>
    <property type="molecule type" value="Genomic_DNA"/>
</dbReference>
<gene>
    <name evidence="9" type="primary">cas2</name>
    <name evidence="10" type="ORF">BXY39_2040</name>
</gene>
<comment type="function">
    <text evidence="9">CRISPR (clustered regularly interspaced short palindromic repeat), is an adaptive immune system that provides protection against mobile genetic elements (viruses, transposable elements and conjugative plasmids). CRISPR clusters contain sequences complementary to antecedent mobile elements and target invading nucleic acids. CRISPR clusters are transcribed and processed into CRISPR RNA (crRNA). Functions as a ssRNA-specific endoribonuclease. Involved in the integration of spacer DNA into the CRISPR cassette.</text>
</comment>
<keyword evidence="5 9" id="KW-0255">Endonuclease</keyword>
<proteinExistence type="inferred from homology"/>
<keyword evidence="11" id="KW-1185">Reference proteome</keyword>
<dbReference type="Pfam" id="PF09827">
    <property type="entry name" value="CRISPR_Cas2"/>
    <property type="match status" value="1"/>
</dbReference>
<dbReference type="Proteomes" id="UP000271227">
    <property type="component" value="Unassembled WGS sequence"/>
</dbReference>
<keyword evidence="3 9" id="KW-0540">Nuclease</keyword>
<evidence type="ECO:0000256" key="1">
    <source>
        <dbReference type="ARBA" id="ARBA00001946"/>
    </source>
</evidence>
<dbReference type="EC" id="3.1.-.-" evidence="9"/>
<evidence type="ECO:0000256" key="7">
    <source>
        <dbReference type="ARBA" id="ARBA00022842"/>
    </source>
</evidence>